<dbReference type="NCBIfam" id="NF038013">
    <property type="entry name" value="AceTr_1"/>
    <property type="match status" value="1"/>
</dbReference>
<accession>A0AAV7Z9A8</accession>
<name>A0AAV7Z9A8_9EUKA</name>
<dbReference type="Proteomes" id="UP001146793">
    <property type="component" value="Unassembled WGS sequence"/>
</dbReference>
<comment type="subcellular location">
    <subcellularLocation>
        <location evidence="1">Membrane</location>
        <topology evidence="1">Multi-pass membrane protein</topology>
    </subcellularLocation>
</comment>
<dbReference type="PANTHER" id="PTHR30178">
    <property type="entry name" value="INNER MEMBRANE PROTEIN YAAH"/>
    <property type="match status" value="1"/>
</dbReference>
<evidence type="ECO:0000256" key="5">
    <source>
        <dbReference type="ARBA" id="ARBA00023136"/>
    </source>
</evidence>
<feature type="transmembrane region" description="Helical" evidence="6">
    <location>
        <begin position="180"/>
        <end position="199"/>
    </location>
</feature>
<feature type="transmembrane region" description="Helical" evidence="6">
    <location>
        <begin position="62"/>
        <end position="80"/>
    </location>
</feature>
<dbReference type="PANTHER" id="PTHR30178:SF3">
    <property type="entry name" value="SUCCINATE-ACETATE_PROTON SYMPORTER SATP"/>
    <property type="match status" value="1"/>
</dbReference>
<evidence type="ECO:0000256" key="1">
    <source>
        <dbReference type="ARBA" id="ARBA00004141"/>
    </source>
</evidence>
<dbReference type="GO" id="GO:0016020">
    <property type="term" value="C:membrane"/>
    <property type="evidence" value="ECO:0007669"/>
    <property type="project" value="UniProtKB-SubCell"/>
</dbReference>
<keyword evidence="3 6" id="KW-0812">Transmembrane</keyword>
<feature type="transmembrane region" description="Helical" evidence="6">
    <location>
        <begin position="151"/>
        <end position="173"/>
    </location>
</feature>
<comment type="caution">
    <text evidence="7">The sequence shown here is derived from an EMBL/GenBank/DDBJ whole genome shotgun (WGS) entry which is preliminary data.</text>
</comment>
<organism evidence="7 8">
    <name type="scientific">Anaeramoeba flamelloides</name>
    <dbReference type="NCBI Taxonomy" id="1746091"/>
    <lineage>
        <taxon>Eukaryota</taxon>
        <taxon>Metamonada</taxon>
        <taxon>Anaeramoebidae</taxon>
        <taxon>Anaeramoeba</taxon>
    </lineage>
</organism>
<feature type="transmembrane region" description="Helical" evidence="6">
    <location>
        <begin position="205"/>
        <end position="224"/>
    </location>
</feature>
<feature type="transmembrane region" description="Helical" evidence="6">
    <location>
        <begin position="92"/>
        <end position="110"/>
    </location>
</feature>
<evidence type="ECO:0000256" key="4">
    <source>
        <dbReference type="ARBA" id="ARBA00022989"/>
    </source>
</evidence>
<evidence type="ECO:0000256" key="3">
    <source>
        <dbReference type="ARBA" id="ARBA00022692"/>
    </source>
</evidence>
<reference evidence="7" key="1">
    <citation type="submission" date="2022-08" db="EMBL/GenBank/DDBJ databases">
        <title>Novel sulphate-reducing endosymbionts in the free-living metamonad Anaeramoeba.</title>
        <authorList>
            <person name="Jerlstrom-Hultqvist J."/>
            <person name="Cepicka I."/>
            <person name="Gallot-Lavallee L."/>
            <person name="Salas-Leiva D."/>
            <person name="Curtis B.A."/>
            <person name="Zahonova K."/>
            <person name="Pipaliya S."/>
            <person name="Dacks J."/>
            <person name="Roger A.J."/>
        </authorList>
    </citation>
    <scope>NUCLEOTIDE SEQUENCE</scope>
    <source>
        <strain evidence="7">Busselton2</strain>
    </source>
</reference>
<comment type="similarity">
    <text evidence="2">Belongs to the acetate uptake transporter (AceTr) (TC 2.A.96) family.</text>
</comment>
<keyword evidence="4 6" id="KW-1133">Transmembrane helix</keyword>
<dbReference type="Pfam" id="PF01184">
    <property type="entry name" value="Gpr1_Fun34_YaaH"/>
    <property type="match status" value="1"/>
</dbReference>
<keyword evidence="5 6" id="KW-0472">Membrane</keyword>
<evidence type="ECO:0000256" key="6">
    <source>
        <dbReference type="SAM" id="Phobius"/>
    </source>
</evidence>
<sequence length="249" mass="28068">MSSILEDDKDFDPYPTSSEIEIEQKPIIDKHLNIQPAPITFPKQYKMRIDSMSLPCCDPGPAGLFSLCIGCCILLAADFGLTNSTILLRAPWLFFIPGIAQLTSGILEVFRKNTFGSFVFVIYGALWCGLSWTYLHILYADVEEPHEDLKHFGVICIGYLIFSLILFIASLGINKTFPVILFFISFALLFLILTIFFGVSAIPVAIGLLIVAIFSYYTGFAFLFNQFFMRPVLNTGKPFVDWKKRVKNN</sequence>
<dbReference type="InterPro" id="IPR000791">
    <property type="entry name" value="Gpr1/Fun34/SatP-like"/>
</dbReference>
<protein>
    <submittedName>
        <fullName evidence="7">Inner membrane protein yaah</fullName>
    </submittedName>
</protein>
<feature type="transmembrane region" description="Helical" evidence="6">
    <location>
        <begin position="117"/>
        <end position="139"/>
    </location>
</feature>
<dbReference type="EMBL" id="JANTQA010000033">
    <property type="protein sequence ID" value="KAJ3437736.1"/>
    <property type="molecule type" value="Genomic_DNA"/>
</dbReference>
<evidence type="ECO:0000313" key="8">
    <source>
        <dbReference type="Proteomes" id="UP001146793"/>
    </source>
</evidence>
<evidence type="ECO:0000256" key="2">
    <source>
        <dbReference type="ARBA" id="ARBA00005587"/>
    </source>
</evidence>
<gene>
    <name evidence="7" type="ORF">M0812_16903</name>
</gene>
<dbReference type="InterPro" id="IPR047623">
    <property type="entry name" value="SatP"/>
</dbReference>
<evidence type="ECO:0000313" key="7">
    <source>
        <dbReference type="EMBL" id="KAJ3437736.1"/>
    </source>
</evidence>
<dbReference type="AlphaFoldDB" id="A0AAV7Z9A8"/>
<proteinExistence type="inferred from homology"/>